<dbReference type="InterPro" id="IPR051059">
    <property type="entry name" value="VerF-like"/>
</dbReference>
<feature type="region of interest" description="Disordered" evidence="8">
    <location>
        <begin position="1"/>
        <end position="142"/>
    </location>
</feature>
<feature type="compositionally biased region" description="Polar residues" evidence="8">
    <location>
        <begin position="307"/>
        <end position="321"/>
    </location>
</feature>
<dbReference type="SUPFAM" id="SSF57667">
    <property type="entry name" value="beta-beta-alpha zinc fingers"/>
    <property type="match status" value="1"/>
</dbReference>
<evidence type="ECO:0000256" key="7">
    <source>
        <dbReference type="PROSITE-ProRule" id="PRU00042"/>
    </source>
</evidence>
<dbReference type="Pfam" id="PF00096">
    <property type="entry name" value="zf-C2H2"/>
    <property type="match status" value="1"/>
</dbReference>
<dbReference type="GO" id="GO:0000978">
    <property type="term" value="F:RNA polymerase II cis-regulatory region sequence-specific DNA binding"/>
    <property type="evidence" value="ECO:0007669"/>
    <property type="project" value="InterPro"/>
</dbReference>
<dbReference type="PROSITE" id="PS00028">
    <property type="entry name" value="ZINC_FINGER_C2H2_1"/>
    <property type="match status" value="1"/>
</dbReference>
<dbReference type="GO" id="GO:0008270">
    <property type="term" value="F:zinc ion binding"/>
    <property type="evidence" value="ECO:0007669"/>
    <property type="project" value="UniProtKB-KW"/>
</dbReference>
<evidence type="ECO:0000256" key="4">
    <source>
        <dbReference type="ARBA" id="ARBA00022771"/>
    </source>
</evidence>
<accession>A0A9P8VHU3</accession>
<feature type="compositionally biased region" description="Polar residues" evidence="8">
    <location>
        <begin position="227"/>
        <end position="257"/>
    </location>
</feature>
<evidence type="ECO:0000256" key="5">
    <source>
        <dbReference type="ARBA" id="ARBA00022833"/>
    </source>
</evidence>
<proteinExistence type="predicted"/>
<dbReference type="InterPro" id="IPR007219">
    <property type="entry name" value="XnlR_reg_dom"/>
</dbReference>
<dbReference type="EMBL" id="JAGSXJ010000006">
    <property type="protein sequence ID" value="KAH6690629.1"/>
    <property type="molecule type" value="Genomic_DNA"/>
</dbReference>
<evidence type="ECO:0000259" key="9">
    <source>
        <dbReference type="PROSITE" id="PS50157"/>
    </source>
</evidence>
<feature type="domain" description="C2H2-type" evidence="9">
    <location>
        <begin position="188"/>
        <end position="217"/>
    </location>
</feature>
<feature type="region of interest" description="Disordered" evidence="8">
    <location>
        <begin position="374"/>
        <end position="415"/>
    </location>
</feature>
<feature type="compositionally biased region" description="Polar residues" evidence="8">
    <location>
        <begin position="273"/>
        <end position="282"/>
    </location>
</feature>
<dbReference type="Gene3D" id="3.30.160.60">
    <property type="entry name" value="Classic Zinc Finger"/>
    <property type="match status" value="1"/>
</dbReference>
<evidence type="ECO:0000313" key="10">
    <source>
        <dbReference type="EMBL" id="KAH6690629.1"/>
    </source>
</evidence>
<feature type="region of interest" description="Disordered" evidence="8">
    <location>
        <begin position="892"/>
        <end position="915"/>
    </location>
</feature>
<evidence type="ECO:0000256" key="1">
    <source>
        <dbReference type="ARBA" id="ARBA00004123"/>
    </source>
</evidence>
<gene>
    <name evidence="10" type="ORF">F5X68DRAFT_203394</name>
</gene>
<feature type="region of interest" description="Disordered" evidence="8">
    <location>
        <begin position="211"/>
        <end position="257"/>
    </location>
</feature>
<dbReference type="OrthoDB" id="6077919at2759"/>
<evidence type="ECO:0000313" key="11">
    <source>
        <dbReference type="Proteomes" id="UP000770015"/>
    </source>
</evidence>
<sequence length="1030" mass="113706">MSSLQDIMNVDEDPKTSPRYTDPTSADGCPPPSTTASTTTSRHARYISEGNQVTRSEEHQDLGRTSSPAQTSRPSPSGHSSTSTSHALASRRPSNTSVDSMDHSYGYGHSHGRHGSPGQYNSNTMMRPFSSSSASAEPPVKLTPITGRVSRAKKGVPVHTCDQCRPAKTFTRAEHLRRHQLSHENPKYPCLLPGCDRAFHRKDLLERHQQRHELEGDKAKSDYAGSRRTSTGSVEGPSRQTVTGQGYATPSSTPGMSLTPNIPSAVFQSMGSPASINKSVSPQMGGASEGYRPASTGGSGYNNGYSLSNETSRTPFNIQGVGSNGYETPPSLTAPTFSGPDFSQPRTTPAYSPLMLQTKDLSGMQAQGLDIPPELSFQQDHWPSSATDSPYSTPSENSRSLWPNSQRSSSVEWQPSNMMSPYQNLDTLSTNVFFPYTTSPPMAAASVFASAYSGLPGFPDENTLLDLHPQHQRFATTVRSTTPPTATTLAQGSDLLVSPSTALSSDRLMGSMACMGRQKDVAAGLLPSPALMQSSLSTLPVSVTRAIPEYIEVYWREVHDRFPIVHRRSFDDAPGPYDALHYAMAAVATQHIRGKEHRIRGQQLHDYAWQQATKSLQMNMSVMQAILLCEVFARFRGRKAAIRPSREFRSVYTRVLDPSVLGAAIPGRGPNQRRWQMWLGQEAQRRLLAACFVLDVHASVYQEQHRVRNLGPTADDILLIPLSTPWDGLWEAPNADAWAALAETHPNPTPTFMHMLDMNSLNSQDIDQYSTFDKSVILAREYLELQSQTTPTQVMAEPDYQSFEGSIHRIEELFPNCPVANTYLALHHTPLHDLLAVSGESWVFSHKLLQESSFTEQKKRLRLWSNSPKAAAAVGYACRALHAFTSQGNTVGRSDYGADDSDDTDGGAMDWDPRPQRSWRDDMSDYWSMYVCALICWAFGHRAQAAGSVSPASSFPSDVQSETGALAWLQTMAATQPEHLMECRSKEDTMLVVGLARRWLESDVFERNRLYVDAVRVLRKLEEGVNWKWF</sequence>
<comment type="subcellular location">
    <subcellularLocation>
        <location evidence="1">Nucleus</location>
    </subcellularLocation>
</comment>
<dbReference type="InterPro" id="IPR036236">
    <property type="entry name" value="Znf_C2H2_sf"/>
</dbReference>
<dbReference type="GO" id="GO:0006351">
    <property type="term" value="P:DNA-templated transcription"/>
    <property type="evidence" value="ECO:0007669"/>
    <property type="project" value="InterPro"/>
</dbReference>
<dbReference type="InterPro" id="IPR013087">
    <property type="entry name" value="Znf_C2H2_type"/>
</dbReference>
<keyword evidence="5" id="KW-0862">Zinc</keyword>
<keyword evidence="11" id="KW-1185">Reference proteome</keyword>
<dbReference type="CDD" id="cd12148">
    <property type="entry name" value="fungal_TF_MHR"/>
    <property type="match status" value="1"/>
</dbReference>
<name>A0A9P8VHU3_9PEZI</name>
<feature type="compositionally biased region" description="Polar residues" evidence="8">
    <location>
        <begin position="376"/>
        <end position="415"/>
    </location>
</feature>
<keyword evidence="2" id="KW-0479">Metal-binding</keyword>
<evidence type="ECO:0000256" key="6">
    <source>
        <dbReference type="ARBA" id="ARBA00023242"/>
    </source>
</evidence>
<dbReference type="GO" id="GO:0000981">
    <property type="term" value="F:DNA-binding transcription factor activity, RNA polymerase II-specific"/>
    <property type="evidence" value="ECO:0007669"/>
    <property type="project" value="InterPro"/>
</dbReference>
<comment type="caution">
    <text evidence="10">The sequence shown here is derived from an EMBL/GenBank/DDBJ whole genome shotgun (WGS) entry which is preliminary data.</text>
</comment>
<dbReference type="Proteomes" id="UP000770015">
    <property type="component" value="Unassembled WGS sequence"/>
</dbReference>
<dbReference type="AlphaFoldDB" id="A0A9P8VHU3"/>
<reference evidence="10" key="1">
    <citation type="journal article" date="2021" name="Nat. Commun.">
        <title>Genetic determinants of endophytism in the Arabidopsis root mycobiome.</title>
        <authorList>
            <person name="Mesny F."/>
            <person name="Miyauchi S."/>
            <person name="Thiergart T."/>
            <person name="Pickel B."/>
            <person name="Atanasova L."/>
            <person name="Karlsson M."/>
            <person name="Huettel B."/>
            <person name="Barry K.W."/>
            <person name="Haridas S."/>
            <person name="Chen C."/>
            <person name="Bauer D."/>
            <person name="Andreopoulos W."/>
            <person name="Pangilinan J."/>
            <person name="LaButti K."/>
            <person name="Riley R."/>
            <person name="Lipzen A."/>
            <person name="Clum A."/>
            <person name="Drula E."/>
            <person name="Henrissat B."/>
            <person name="Kohler A."/>
            <person name="Grigoriev I.V."/>
            <person name="Martin F.M."/>
            <person name="Hacquard S."/>
        </authorList>
    </citation>
    <scope>NUCLEOTIDE SEQUENCE</scope>
    <source>
        <strain evidence="10">MPI-SDFR-AT-0117</strain>
    </source>
</reference>
<keyword evidence="6" id="KW-0539">Nucleus</keyword>
<organism evidence="10 11">
    <name type="scientific">Plectosphaerella plurivora</name>
    <dbReference type="NCBI Taxonomy" id="936078"/>
    <lineage>
        <taxon>Eukaryota</taxon>
        <taxon>Fungi</taxon>
        <taxon>Dikarya</taxon>
        <taxon>Ascomycota</taxon>
        <taxon>Pezizomycotina</taxon>
        <taxon>Sordariomycetes</taxon>
        <taxon>Hypocreomycetidae</taxon>
        <taxon>Glomerellales</taxon>
        <taxon>Plectosphaerellaceae</taxon>
        <taxon>Plectosphaerella</taxon>
    </lineage>
</organism>
<keyword evidence="3" id="KW-0677">Repeat</keyword>
<feature type="region of interest" description="Disordered" evidence="8">
    <location>
        <begin position="273"/>
        <end position="350"/>
    </location>
</feature>
<evidence type="ECO:0000256" key="2">
    <source>
        <dbReference type="ARBA" id="ARBA00022723"/>
    </source>
</evidence>
<feature type="compositionally biased region" description="Basic and acidic residues" evidence="8">
    <location>
        <begin position="211"/>
        <end position="221"/>
    </location>
</feature>
<dbReference type="PANTHER" id="PTHR40626:SF30">
    <property type="entry name" value="FINGER DOMAIN PROTEIN, PUTATIVE (AFU_ORTHOLOGUE AFUA_4G13600)-RELATED"/>
    <property type="match status" value="1"/>
</dbReference>
<keyword evidence="4 7" id="KW-0863">Zinc-finger</keyword>
<dbReference type="SMART" id="SM00355">
    <property type="entry name" value="ZnF_C2H2"/>
    <property type="match status" value="2"/>
</dbReference>
<evidence type="ECO:0000256" key="8">
    <source>
        <dbReference type="SAM" id="MobiDB-lite"/>
    </source>
</evidence>
<dbReference type="GO" id="GO:0005634">
    <property type="term" value="C:nucleus"/>
    <property type="evidence" value="ECO:0007669"/>
    <property type="project" value="UniProtKB-SubCell"/>
</dbReference>
<evidence type="ECO:0000256" key="3">
    <source>
        <dbReference type="ARBA" id="ARBA00022737"/>
    </source>
</evidence>
<protein>
    <recommendedName>
        <fullName evidence="9">C2H2-type domain-containing protein</fullName>
    </recommendedName>
</protein>
<dbReference type="PROSITE" id="PS50157">
    <property type="entry name" value="ZINC_FINGER_C2H2_2"/>
    <property type="match status" value="1"/>
</dbReference>
<dbReference type="Pfam" id="PF04082">
    <property type="entry name" value="Fungal_trans"/>
    <property type="match status" value="1"/>
</dbReference>
<dbReference type="PANTHER" id="PTHR40626">
    <property type="entry name" value="MIP31509P"/>
    <property type="match status" value="1"/>
</dbReference>
<feature type="compositionally biased region" description="Low complexity" evidence="8">
    <location>
        <begin position="72"/>
        <end position="91"/>
    </location>
</feature>
<dbReference type="GO" id="GO:0000785">
    <property type="term" value="C:chromatin"/>
    <property type="evidence" value="ECO:0007669"/>
    <property type="project" value="TreeGrafter"/>
</dbReference>